<dbReference type="Gene3D" id="3.90.550.10">
    <property type="entry name" value="Spore Coat Polysaccharide Biosynthesis Protein SpsA, Chain A"/>
    <property type="match status" value="1"/>
</dbReference>
<dbReference type="HOGENOM" id="CLU_049943_0_0_1"/>
<dbReference type="Proteomes" id="UP000007431">
    <property type="component" value="Unassembled WGS sequence"/>
</dbReference>
<name>D8PKQ2_SCHCM</name>
<dbReference type="Pfam" id="PF01501">
    <property type="entry name" value="Glyco_transf_8"/>
    <property type="match status" value="1"/>
</dbReference>
<dbReference type="SUPFAM" id="SSF53448">
    <property type="entry name" value="Nucleotide-diphospho-sugar transferases"/>
    <property type="match status" value="1"/>
</dbReference>
<dbReference type="STRING" id="578458.D8PKQ2"/>
<keyword evidence="1" id="KW-0808">Transferase</keyword>
<dbReference type="InParanoid" id="D8PKQ2"/>
<keyword evidence="2" id="KW-1185">Reference proteome</keyword>
<dbReference type="FunCoup" id="D8PKQ2">
    <property type="interactions" value="695"/>
</dbReference>
<protein>
    <submittedName>
        <fullName evidence="1">Glycosyltransferase family 8 protein</fullName>
    </submittedName>
</protein>
<dbReference type="EMBL" id="GL377302">
    <property type="protein sequence ID" value="EFJ02677.1"/>
    <property type="molecule type" value="Genomic_DNA"/>
</dbReference>
<accession>D8PKQ2</accession>
<dbReference type="GO" id="GO:0016757">
    <property type="term" value="F:glycosyltransferase activity"/>
    <property type="evidence" value="ECO:0007669"/>
    <property type="project" value="InterPro"/>
</dbReference>
<dbReference type="VEuPathDB" id="FungiDB:SCHCODRAFT_02609784"/>
<dbReference type="CDD" id="cd02537">
    <property type="entry name" value="GT8_Glycogenin"/>
    <property type="match status" value="1"/>
</dbReference>
<sequence length="301" mass="34313">MVRAYATLLTKEAYLAGVLVLEQGLRAVGSKYPLVVMVTPALPAAARRVLTKRGIPMRDIEGLYPAVARHTLADARFEETWTKLKVFELEEYDRLVLLDADMAVVKNMDDLFDIDLPADEIAAAHACACNPRKIPHYPKDWIPANCAFTALKHPLDKPVTPTSGPRPYTLLNSGTVVLNPSRKLADAIYDFLATTPRISEFKFPDQDLLAAFFHGRWRPLPWYYNALRTLRTVHTNCWRDDIVRCVHYILTGKPWEVPRPKGESEADLLERWWWGYYDAVAKELREKDPEGYNLVARYVSG</sequence>
<dbReference type="AlphaFoldDB" id="D8PKQ2"/>
<dbReference type="OrthoDB" id="2014201at2759"/>
<dbReference type="OMA" id="DWIAAAH"/>
<evidence type="ECO:0000313" key="1">
    <source>
        <dbReference type="EMBL" id="EFJ02677.1"/>
    </source>
</evidence>
<dbReference type="InterPro" id="IPR050587">
    <property type="entry name" value="GNT1/Glycosyltrans_8"/>
</dbReference>
<dbReference type="InterPro" id="IPR002495">
    <property type="entry name" value="Glyco_trans_8"/>
</dbReference>
<dbReference type="InterPro" id="IPR029044">
    <property type="entry name" value="Nucleotide-diphossugar_trans"/>
</dbReference>
<gene>
    <name evidence="1" type="ORF">SCHCODRAFT_73723</name>
</gene>
<dbReference type="eggNOG" id="KOG1950">
    <property type="taxonomic scope" value="Eukaryota"/>
</dbReference>
<proteinExistence type="predicted"/>
<reference evidence="1 2" key="1">
    <citation type="journal article" date="2010" name="Nat. Biotechnol.">
        <title>Genome sequence of the model mushroom Schizophyllum commune.</title>
        <authorList>
            <person name="Ohm R.A."/>
            <person name="de Jong J.F."/>
            <person name="Lugones L.G."/>
            <person name="Aerts A."/>
            <person name="Kothe E."/>
            <person name="Stajich J.E."/>
            <person name="de Vries R.P."/>
            <person name="Record E."/>
            <person name="Levasseur A."/>
            <person name="Baker S.E."/>
            <person name="Bartholomew K.A."/>
            <person name="Coutinho P.M."/>
            <person name="Erdmann S."/>
            <person name="Fowler T.J."/>
            <person name="Gathman A.C."/>
            <person name="Lombard V."/>
            <person name="Henrissat B."/>
            <person name="Knabe N."/>
            <person name="Kuees U."/>
            <person name="Lilly W.W."/>
            <person name="Lindquist E."/>
            <person name="Lucas S."/>
            <person name="Magnuson J.K."/>
            <person name="Piumi F."/>
            <person name="Raudaskoski M."/>
            <person name="Salamov A."/>
            <person name="Schmutz J."/>
            <person name="Schwarze F.W.M.R."/>
            <person name="vanKuyk P.A."/>
            <person name="Horton J.S."/>
            <person name="Grigoriev I.V."/>
            <person name="Woesten H.A.B."/>
        </authorList>
    </citation>
    <scope>NUCLEOTIDE SEQUENCE [LARGE SCALE GENOMIC DNA]</scope>
    <source>
        <strain evidence="2">H4-8 / FGSC 9210</strain>
    </source>
</reference>
<evidence type="ECO:0000313" key="2">
    <source>
        <dbReference type="Proteomes" id="UP000007431"/>
    </source>
</evidence>
<organism evidence="2">
    <name type="scientific">Schizophyllum commune (strain H4-8 / FGSC 9210)</name>
    <name type="common">Split gill fungus</name>
    <dbReference type="NCBI Taxonomy" id="578458"/>
    <lineage>
        <taxon>Eukaryota</taxon>
        <taxon>Fungi</taxon>
        <taxon>Dikarya</taxon>
        <taxon>Basidiomycota</taxon>
        <taxon>Agaricomycotina</taxon>
        <taxon>Agaricomycetes</taxon>
        <taxon>Agaricomycetidae</taxon>
        <taxon>Agaricales</taxon>
        <taxon>Schizophyllaceae</taxon>
        <taxon>Schizophyllum</taxon>
    </lineage>
</organism>
<dbReference type="PANTHER" id="PTHR11183">
    <property type="entry name" value="GLYCOGENIN SUBFAMILY MEMBER"/>
    <property type="match status" value="1"/>
</dbReference>